<feature type="transmembrane region" description="Helical" evidence="1">
    <location>
        <begin position="1165"/>
        <end position="1188"/>
    </location>
</feature>
<evidence type="ECO:0000313" key="4">
    <source>
        <dbReference type="Proteomes" id="UP001162131"/>
    </source>
</evidence>
<sequence length="1399" mass="163490">MITILDNEDSISKEIKGNDEFFSQNLFSNKFKNYFFGFFGKVFKPKYSRKTKVRVQIFNEIFINLILVLQLASIAWHPKLTISGWSSYMPIWQYIGYISYDQICARTYSMTFCFYGTLSLVGICFLTFMVFGISFYLKKEIPSLFVILTRKIALSLTTICLVPSVMMFLLVIKYSTINRSTIIEYEGSIKASELDYGALGFVLGASCLLSIVFINFSSENFTSDINHSHHRVNIKARSTVKLDVQRRLFYILICVSYVIFGDYNVDFHQIMVFLYSFYLGLQGILCLDYFNQIANSIQAWKMMTLSVLSLIFIFGRIMDSALIIVIFNIFLQPMVLFAVLWFVNKKTKNLQKITSFPHNQFEFERKYRHLLTNENLAEKLETLELFKIFSKLHHFQKDKLFVIWEFNFCVFVVKDERLARVKLAKIKKYESSFEAEAQEWRLFWWLTMRKCKEFPDTGYLDYLKDYNKLKNQDEVLCYMIIELQSEFYSTHPRIKKIINLVDRVSDSARGIKKGYKNLVDRYKNLEAFEIYASYLENIYNNQEQAEIIKRKKNGMSLYNKRSQEQSLEKYGKDVATILVSCLDDSFGKIVYLNEKATHILKISLTNALETPFNSFIPQPYDLNHDTQMRNFVENCDAIDVMDHKNLCLLDQKGFMIECSVLVKLTAFHNFLYFLVSFKPKATSRQIALISEEGIITSHSELFPYYLGLQEKFLINKKISDLLPQLHYESLEVNEPFMLPLNNSEVALIKLKTAVMSKEIDQLVIIHNDKELKKWLENQDQEQGDSMQTMQATECTFQEEVKAKPKNFEVKFQQSQDISLTMKSYEKTETDFTRSIDNTFIKSNDEEKTRSDKSISFEHFSGFSIKSIHAKKILLNTKKRIRVLQWVLFAVILSVITTVSAILGYMISDVSYSTSLSSFKLVGDLLYDLDISADIARTLDRMILMNISKEIQINQINAFENLIYDLDRIENDILRDFEQWSYCSAADILYKPLVPLWVFDGESTKRSFRNLYDVIGEFIFHGKNMISDVKLGKNYKDHCKFLVINGLGFAYDYTNFTMQGIEDCEIDRVKRNGSIINALLIVGFVALAVLVVIIIGFIILVSKKHDQFWNFVLNNAQYSLSRLKLSCIERLMIIHSIDYNIDTSIRTRQNRLDEARHVKASLYLNYTWRLMIFFAIATSYYFLISLYLYPQCERLMINRPKLLSNFNSRRSLISRMNIFARDLYQPYFILNFPEYYDFSNSHVMLALTSSSLLRHNIEVRQQGFKDLMSQSLIKKLYESYNSTLDLLKYGTEASINTVIFDIEDVSEQTSLWPSDLMAYFLAKISEVQTELGIEFQIADEDSKNIIDSHLNIIIDTTIIYSAALCLLYFCYYLPYLNNQITNLRRFSILPTILDMNTEQI</sequence>
<gene>
    <name evidence="3" type="ORF">BSTOLATCC_MIC17681</name>
</gene>
<feature type="transmembrane region" description="Helical" evidence="1">
    <location>
        <begin position="248"/>
        <end position="265"/>
    </location>
</feature>
<proteinExistence type="predicted"/>
<dbReference type="Pfam" id="PF25474">
    <property type="entry name" value="TPR_TmcB"/>
    <property type="match status" value="1"/>
</dbReference>
<comment type="caution">
    <text evidence="3">The sequence shown here is derived from an EMBL/GenBank/DDBJ whole genome shotgun (WGS) entry which is preliminary data.</text>
</comment>
<evidence type="ECO:0000313" key="3">
    <source>
        <dbReference type="EMBL" id="CAG9317058.1"/>
    </source>
</evidence>
<dbReference type="InterPro" id="IPR057352">
    <property type="entry name" value="TPR_TmcB/C"/>
</dbReference>
<feature type="transmembrane region" description="Helical" evidence="1">
    <location>
        <begin position="57"/>
        <end position="76"/>
    </location>
</feature>
<feature type="transmembrane region" description="Helical" evidence="1">
    <location>
        <begin position="1077"/>
        <end position="1100"/>
    </location>
</feature>
<evidence type="ECO:0000256" key="1">
    <source>
        <dbReference type="SAM" id="Phobius"/>
    </source>
</evidence>
<feature type="transmembrane region" description="Helical" evidence="1">
    <location>
        <begin position="882"/>
        <end position="906"/>
    </location>
</feature>
<keyword evidence="1" id="KW-0812">Transmembrane</keyword>
<feature type="transmembrane region" description="Helical" evidence="1">
    <location>
        <begin position="272"/>
        <end position="291"/>
    </location>
</feature>
<feature type="transmembrane region" description="Helical" evidence="1">
    <location>
        <begin position="82"/>
        <end position="100"/>
    </location>
</feature>
<organism evidence="3 4">
    <name type="scientific">Blepharisma stoltei</name>
    <dbReference type="NCBI Taxonomy" id="1481888"/>
    <lineage>
        <taxon>Eukaryota</taxon>
        <taxon>Sar</taxon>
        <taxon>Alveolata</taxon>
        <taxon>Ciliophora</taxon>
        <taxon>Postciliodesmatophora</taxon>
        <taxon>Heterotrichea</taxon>
        <taxon>Heterotrichida</taxon>
        <taxon>Blepharismidae</taxon>
        <taxon>Blepharisma</taxon>
    </lineage>
</organism>
<feature type="transmembrane region" description="Helical" evidence="1">
    <location>
        <begin position="152"/>
        <end position="175"/>
    </location>
</feature>
<keyword evidence="4" id="KW-1185">Reference proteome</keyword>
<dbReference type="EMBL" id="CAJZBQ010000017">
    <property type="protein sequence ID" value="CAG9317058.1"/>
    <property type="molecule type" value="Genomic_DNA"/>
</dbReference>
<protein>
    <recommendedName>
        <fullName evidence="2">TmcB/TmcC TPR repeats domain-containing protein</fullName>
    </recommendedName>
</protein>
<dbReference type="Proteomes" id="UP001162131">
    <property type="component" value="Unassembled WGS sequence"/>
</dbReference>
<keyword evidence="1" id="KW-0472">Membrane</keyword>
<keyword evidence="1" id="KW-1133">Transmembrane helix</keyword>
<reference evidence="3" key="1">
    <citation type="submission" date="2021-09" db="EMBL/GenBank/DDBJ databases">
        <authorList>
            <consortium name="AG Swart"/>
            <person name="Singh M."/>
            <person name="Singh A."/>
            <person name="Seah K."/>
            <person name="Emmerich C."/>
        </authorList>
    </citation>
    <scope>NUCLEOTIDE SEQUENCE</scope>
    <source>
        <strain evidence="3">ATCC30299</strain>
    </source>
</reference>
<feature type="domain" description="TmcB/TmcC TPR repeats" evidence="2">
    <location>
        <begin position="459"/>
        <end position="553"/>
    </location>
</feature>
<feature type="transmembrane region" description="Helical" evidence="1">
    <location>
        <begin position="112"/>
        <end position="137"/>
    </location>
</feature>
<accession>A0AAU9IRE1</accession>
<evidence type="ECO:0000259" key="2">
    <source>
        <dbReference type="Pfam" id="PF25474"/>
    </source>
</evidence>
<feature type="transmembrane region" description="Helical" evidence="1">
    <location>
        <begin position="321"/>
        <end position="343"/>
    </location>
</feature>
<feature type="transmembrane region" description="Helical" evidence="1">
    <location>
        <begin position="196"/>
        <end position="216"/>
    </location>
</feature>
<name>A0AAU9IRE1_9CILI</name>
<feature type="transmembrane region" description="Helical" evidence="1">
    <location>
        <begin position="1351"/>
        <end position="1373"/>
    </location>
</feature>
<feature type="transmembrane region" description="Helical" evidence="1">
    <location>
        <begin position="297"/>
        <end position="314"/>
    </location>
</feature>